<dbReference type="AlphaFoldDB" id="T0C8R8"/>
<accession>T0C8R8</accession>
<reference evidence="2" key="1">
    <citation type="journal article" date="2022" name="G3 (Bethesda)">
        <title>Unveiling the complete genome sequence of Alicyclobacillus acidoterrestris DSM 3922T, a taint-producing strain.</title>
        <authorList>
            <person name="Leonardo I.C."/>
            <person name="Barreto Crespo M.T."/>
            <person name="Gaspar F.B."/>
        </authorList>
    </citation>
    <scope>NUCLEOTIDE SEQUENCE [LARGE SCALE GENOMIC DNA]</scope>
    <source>
        <strain evidence="2">DSM 3922</strain>
    </source>
</reference>
<evidence type="ECO:0000313" key="2">
    <source>
        <dbReference type="Proteomes" id="UP000829401"/>
    </source>
</evidence>
<accession>A0A9E6ZFU8</accession>
<keyword evidence="2" id="KW-1185">Reference proteome</keyword>
<name>T0C8R8_ALIAG</name>
<gene>
    <name evidence="1" type="ORF">K1I37_11960</name>
</gene>
<evidence type="ECO:0000313" key="1">
    <source>
        <dbReference type="EMBL" id="UNO47428.1"/>
    </source>
</evidence>
<protein>
    <submittedName>
        <fullName evidence="1">Uncharacterized protein</fullName>
    </submittedName>
</protein>
<dbReference type="STRING" id="1356854.N007_03380"/>
<dbReference type="Proteomes" id="UP000829401">
    <property type="component" value="Chromosome"/>
</dbReference>
<proteinExistence type="predicted"/>
<dbReference type="RefSeq" id="WP_021295606.1">
    <property type="nucleotide sequence ID" value="NZ_AURB01000101.1"/>
</dbReference>
<dbReference type="EMBL" id="CP080467">
    <property type="protein sequence ID" value="UNO47428.1"/>
    <property type="molecule type" value="Genomic_DNA"/>
</dbReference>
<dbReference type="KEGG" id="aaco:K1I37_11960"/>
<sequence length="55" mass="6443">MAWVYYLRLVPTKFEATCLAARVEEGTLWATKRLPRYVGVFQTNKGRFGVKAFWD</sequence>
<organism evidence="1 2">
    <name type="scientific">Alicyclobacillus acidoterrestris (strain ATCC 49025 / DSM 3922 / CIP 106132 / NCIMB 13137 / GD3B)</name>
    <dbReference type="NCBI Taxonomy" id="1356854"/>
    <lineage>
        <taxon>Bacteria</taxon>
        <taxon>Bacillati</taxon>
        <taxon>Bacillota</taxon>
        <taxon>Bacilli</taxon>
        <taxon>Bacillales</taxon>
        <taxon>Alicyclobacillaceae</taxon>
        <taxon>Alicyclobacillus</taxon>
    </lineage>
</organism>